<evidence type="ECO:0000259" key="4">
    <source>
        <dbReference type="SMART" id="SM00968"/>
    </source>
</evidence>
<accession>A0AA39LN88</accession>
<gene>
    <name evidence="5" type="ORF">QR680_016821</name>
</gene>
<feature type="coiled-coil region" evidence="2">
    <location>
        <begin position="329"/>
        <end position="418"/>
    </location>
</feature>
<dbReference type="InterPro" id="IPR003395">
    <property type="entry name" value="RecF/RecN/SMC_N"/>
</dbReference>
<dbReference type="Pfam" id="PF02463">
    <property type="entry name" value="SMC_N"/>
    <property type="match status" value="1"/>
</dbReference>
<dbReference type="Pfam" id="PF06470">
    <property type="entry name" value="SMC_hinge"/>
    <property type="match status" value="1"/>
</dbReference>
<evidence type="ECO:0000313" key="6">
    <source>
        <dbReference type="Proteomes" id="UP001175271"/>
    </source>
</evidence>
<evidence type="ECO:0000256" key="1">
    <source>
        <dbReference type="ARBA" id="ARBA00023054"/>
    </source>
</evidence>
<feature type="coiled-coil region" evidence="2">
    <location>
        <begin position="252"/>
        <end position="300"/>
    </location>
</feature>
<dbReference type="Proteomes" id="UP001175271">
    <property type="component" value="Unassembled WGS sequence"/>
</dbReference>
<feature type="coiled-coil region" evidence="2">
    <location>
        <begin position="824"/>
        <end position="897"/>
    </location>
</feature>
<evidence type="ECO:0000256" key="2">
    <source>
        <dbReference type="SAM" id="Coils"/>
    </source>
</evidence>
<organism evidence="5 6">
    <name type="scientific">Steinernema hermaphroditum</name>
    <dbReference type="NCBI Taxonomy" id="289476"/>
    <lineage>
        <taxon>Eukaryota</taxon>
        <taxon>Metazoa</taxon>
        <taxon>Ecdysozoa</taxon>
        <taxon>Nematoda</taxon>
        <taxon>Chromadorea</taxon>
        <taxon>Rhabditida</taxon>
        <taxon>Tylenchina</taxon>
        <taxon>Panagrolaimomorpha</taxon>
        <taxon>Strongyloidoidea</taxon>
        <taxon>Steinernematidae</taxon>
        <taxon>Steinernema</taxon>
    </lineage>
</organism>
<evidence type="ECO:0000256" key="3">
    <source>
        <dbReference type="SAM" id="MobiDB-lite"/>
    </source>
</evidence>
<sequence length="1248" mass="140733">MYLKTLKMENFRSFNKRTVEFKPGMTAIVGHNGAGKSNLLLAIDFVLSNKRVLRSKREMEVFVYSRMSRSKQRVLASYARVELVFEDSGNRMCENGATLKISRKIEFQGVVDELRVNGRKVSRNEVNTILQTLGFNSTNPCNYIRATRLDELLDSNGAKRKQQLEQIAGVSTFSAQKQKEAHKLLNNLTDSLLAVDAKIDTFDKEIGPIMSKFENLIDSMKHKDEFLKREIALLLRKQSSCLQRSAEFLKTKARIEQTLSEIEGNLAVAQEKHAAYLSEAEALEESSGDARKAYEEITEKIESLKLRLTERSSLIEHLKSLDHRDECLKKELQEEQTSLEKQSSIKEGELVNLQKKVDVHKQTIGELEAAKDLMEKQGRFEQITKAMEHELCSLEKIKNEQEKQMTQYNDRMRKIEMEHKNAVDGMMNALFTCNRDKTNCEKLAATLDQLKEHQVSCTKVLEEKKKALREVQGRFFACASMNVRLGLLSFEKLISTFFADRDTYGAITDGYYGLLIDVIDIDDRYLLPVQAVAGDLLFALVVESHVTAKAIMTAFNESRMPGTLTFLTMQQFTAPPDLPVSANKLQLSQGSFFRQSRQSSGHAHSDATSGSKEAMPAEVSSDEDNEDSPYESGADETLHYLTEALSFDNRYAKPVEDVFGKWVIVDDLVKARRIVRCVDKVQCVTIDGQKMLSRGIMSGGVVALGNVFVLLSEVKAAMTDFQKAEFELVMIKENQIRTEKKLDESQTLLDTVSAQLEEFKQSVEYYNSQKVLVAESIEVLEAELSKVVIGIRETTDAIKMRKESQEKARSTFRKLKPATVRNRLDQAEKALNAVISQVSTLNCELEYLKDKKHSLKVQLDQLNSSNSNRCAEAESKYDELTKELQEQEEKLAGMATITGVEQRICQLRSNADQLMDATIDYEANLAHVKHLRVENKSSGKRIIEELKAISQELMLLTAQASYDGEFDGIPTEELQQERDELKNNMGDVAMSDIIFCEEDEILKDLETKLQTVVQLDEEVDRFTHCLAVVKELEKDITAKQNESFVEIYGHVSAAFTRFFNALGPPGSSARLVLKKTSSQSSGSSDAGSQEVIDTIDIWADFNDGVEPESGFWHRSRGQRSVLSMSLLLAMLSFDASTLYCFDEIDSAMDERKRDVLAEFFHQLRLTGGAQMFFCTHRPEMLTHADTILLVTNDAMQSNVSEIDVETASNYVRTNAPPRAISEGLQESEEDVHSERSGDVTVSLLSPLA</sequence>
<keyword evidence="6" id="KW-1185">Reference proteome</keyword>
<feature type="region of interest" description="Disordered" evidence="3">
    <location>
        <begin position="1215"/>
        <end position="1239"/>
    </location>
</feature>
<dbReference type="GO" id="GO:0051276">
    <property type="term" value="P:chromosome organization"/>
    <property type="evidence" value="ECO:0007669"/>
    <property type="project" value="InterPro"/>
</dbReference>
<dbReference type="GO" id="GO:0005524">
    <property type="term" value="F:ATP binding"/>
    <property type="evidence" value="ECO:0007669"/>
    <property type="project" value="InterPro"/>
</dbReference>
<keyword evidence="1 2" id="KW-0175">Coiled coil</keyword>
<dbReference type="Gene3D" id="3.30.70.1620">
    <property type="match status" value="1"/>
</dbReference>
<dbReference type="SUPFAM" id="SSF52540">
    <property type="entry name" value="P-loop containing nucleoside triphosphate hydrolases"/>
    <property type="match status" value="1"/>
</dbReference>
<dbReference type="GO" id="GO:0005694">
    <property type="term" value="C:chromosome"/>
    <property type="evidence" value="ECO:0007669"/>
    <property type="project" value="InterPro"/>
</dbReference>
<reference evidence="5" key="1">
    <citation type="submission" date="2023-06" db="EMBL/GenBank/DDBJ databases">
        <title>Genomic analysis of the entomopathogenic nematode Steinernema hermaphroditum.</title>
        <authorList>
            <person name="Schwarz E.M."/>
            <person name="Heppert J.K."/>
            <person name="Baniya A."/>
            <person name="Schwartz H.T."/>
            <person name="Tan C.-H."/>
            <person name="Antoshechkin I."/>
            <person name="Sternberg P.W."/>
            <person name="Goodrich-Blair H."/>
            <person name="Dillman A.R."/>
        </authorList>
    </citation>
    <scope>NUCLEOTIDE SEQUENCE</scope>
    <source>
        <strain evidence="5">PS9179</strain>
        <tissue evidence="5">Whole animal</tissue>
    </source>
</reference>
<feature type="region of interest" description="Disordered" evidence="3">
    <location>
        <begin position="594"/>
        <end position="633"/>
    </location>
</feature>
<dbReference type="InterPro" id="IPR036277">
    <property type="entry name" value="SMC_hinge_sf"/>
</dbReference>
<proteinExistence type="predicted"/>
<dbReference type="InterPro" id="IPR010935">
    <property type="entry name" value="SMC_hinge"/>
</dbReference>
<dbReference type="PANTHER" id="PTHR43977">
    <property type="entry name" value="STRUCTURAL MAINTENANCE OF CHROMOSOMES PROTEIN 3"/>
    <property type="match status" value="1"/>
</dbReference>
<dbReference type="InterPro" id="IPR027417">
    <property type="entry name" value="P-loop_NTPase"/>
</dbReference>
<feature type="domain" description="SMC hinge" evidence="4">
    <location>
        <begin position="509"/>
        <end position="675"/>
    </location>
</feature>
<dbReference type="SMART" id="SM00968">
    <property type="entry name" value="SMC_hinge"/>
    <property type="match status" value="1"/>
</dbReference>
<dbReference type="Gene3D" id="1.20.1060.20">
    <property type="match status" value="1"/>
</dbReference>
<dbReference type="AlphaFoldDB" id="A0AA39LN88"/>
<dbReference type="EMBL" id="JAUCMV010000004">
    <property type="protein sequence ID" value="KAK0403264.1"/>
    <property type="molecule type" value="Genomic_DNA"/>
</dbReference>
<feature type="compositionally biased region" description="Acidic residues" evidence="3">
    <location>
        <begin position="620"/>
        <end position="629"/>
    </location>
</feature>
<protein>
    <recommendedName>
        <fullName evidence="4">SMC hinge domain-containing protein</fullName>
    </recommendedName>
</protein>
<dbReference type="SUPFAM" id="SSF75553">
    <property type="entry name" value="Smc hinge domain"/>
    <property type="match status" value="1"/>
</dbReference>
<name>A0AA39LN88_9BILA</name>
<dbReference type="Gene3D" id="3.40.50.300">
    <property type="entry name" value="P-loop containing nucleotide triphosphate hydrolases"/>
    <property type="match status" value="2"/>
</dbReference>
<comment type="caution">
    <text evidence="5">The sequence shown here is derived from an EMBL/GenBank/DDBJ whole genome shotgun (WGS) entry which is preliminary data.</text>
</comment>
<dbReference type="GO" id="GO:0032991">
    <property type="term" value="C:protein-containing complex"/>
    <property type="evidence" value="ECO:0007669"/>
    <property type="project" value="UniProtKB-ARBA"/>
</dbReference>
<evidence type="ECO:0000313" key="5">
    <source>
        <dbReference type="EMBL" id="KAK0403264.1"/>
    </source>
</evidence>